<keyword evidence="5" id="KW-1185">Reference proteome</keyword>
<dbReference type="EMBL" id="CP060394">
    <property type="protein sequence ID" value="QNI34881.1"/>
    <property type="molecule type" value="Genomic_DNA"/>
</dbReference>
<dbReference type="InterPro" id="IPR003018">
    <property type="entry name" value="GAF"/>
</dbReference>
<dbReference type="GO" id="GO:0016791">
    <property type="term" value="F:phosphatase activity"/>
    <property type="evidence" value="ECO:0007669"/>
    <property type="project" value="TreeGrafter"/>
</dbReference>
<dbReference type="InterPro" id="IPR036457">
    <property type="entry name" value="PPM-type-like_dom_sf"/>
</dbReference>
<evidence type="ECO:0000259" key="3">
    <source>
        <dbReference type="SMART" id="SM00331"/>
    </source>
</evidence>
<feature type="domain" description="GAF" evidence="2">
    <location>
        <begin position="21"/>
        <end position="163"/>
    </location>
</feature>
<evidence type="ECO:0000259" key="2">
    <source>
        <dbReference type="SMART" id="SM00065"/>
    </source>
</evidence>
<feature type="domain" description="GAF" evidence="2">
    <location>
        <begin position="184"/>
        <end position="327"/>
    </location>
</feature>
<accession>A0A7G8BQR1</accession>
<protein>
    <submittedName>
        <fullName evidence="4">SpoIIE family protein phosphatase</fullName>
    </submittedName>
</protein>
<dbReference type="KEGG" id="adin:H7849_09030"/>
<dbReference type="Pfam" id="PF13185">
    <property type="entry name" value="GAF_2"/>
    <property type="match status" value="2"/>
</dbReference>
<dbReference type="SUPFAM" id="SSF81606">
    <property type="entry name" value="PP2C-like"/>
    <property type="match status" value="1"/>
</dbReference>
<organism evidence="4 5">
    <name type="scientific">Alloacidobacterium dinghuense</name>
    <dbReference type="NCBI Taxonomy" id="2763107"/>
    <lineage>
        <taxon>Bacteria</taxon>
        <taxon>Pseudomonadati</taxon>
        <taxon>Acidobacteriota</taxon>
        <taxon>Terriglobia</taxon>
        <taxon>Terriglobales</taxon>
        <taxon>Acidobacteriaceae</taxon>
        <taxon>Alloacidobacterium</taxon>
    </lineage>
</organism>
<dbReference type="SMART" id="SM00065">
    <property type="entry name" value="GAF"/>
    <property type="match status" value="2"/>
</dbReference>
<dbReference type="InterPro" id="IPR001932">
    <property type="entry name" value="PPM-type_phosphatase-like_dom"/>
</dbReference>
<dbReference type="SUPFAM" id="SSF55781">
    <property type="entry name" value="GAF domain-like"/>
    <property type="match status" value="2"/>
</dbReference>
<dbReference type="PANTHER" id="PTHR43156:SF2">
    <property type="entry name" value="STAGE II SPORULATION PROTEIN E"/>
    <property type="match status" value="1"/>
</dbReference>
<dbReference type="PANTHER" id="PTHR43156">
    <property type="entry name" value="STAGE II SPORULATION PROTEIN E-RELATED"/>
    <property type="match status" value="1"/>
</dbReference>
<evidence type="ECO:0000256" key="1">
    <source>
        <dbReference type="ARBA" id="ARBA00022801"/>
    </source>
</evidence>
<dbReference type="Proteomes" id="UP000515312">
    <property type="component" value="Chromosome"/>
</dbReference>
<dbReference type="Gene3D" id="3.30.450.40">
    <property type="match status" value="2"/>
</dbReference>
<evidence type="ECO:0000313" key="4">
    <source>
        <dbReference type="EMBL" id="QNI34881.1"/>
    </source>
</evidence>
<feature type="domain" description="PPM-type phosphatase" evidence="3">
    <location>
        <begin position="355"/>
        <end position="570"/>
    </location>
</feature>
<dbReference type="InterPro" id="IPR052016">
    <property type="entry name" value="Bact_Sigma-Reg"/>
</dbReference>
<keyword evidence="1" id="KW-0378">Hydrolase</keyword>
<gene>
    <name evidence="4" type="ORF">H7849_09030</name>
</gene>
<evidence type="ECO:0000313" key="5">
    <source>
        <dbReference type="Proteomes" id="UP000515312"/>
    </source>
</evidence>
<sequence length="571" mass="64853">MEPLQTEFLVRLADALNTTLDLQTLLQRTADLVRAVIDYRIFAIMLLNDRTNDLRMRFQIGHTPEAERLRIRVGKGIVGQAAQTREAVLVNDVSKAENYINVHPHVRSELAVPLIVKNRVIGIIDIQSEQLNYFQPEHLHLLKLTASRIGQAIENARLYTRVSRQAQTLQVLNEISREFTSILDLESLLERIGTLLRRIIDYQMFSVWIVNEREQVLENRFALRFGERFYPSEKLPLDGGLVGVAIAERRLIHIPDVRKDPRYRMFNPETRSEMAMPLIYKGKVIGILDIEHTRAHFFNEDHERALTTLAAQIAISIENARLYQRVAQQEQRLESDLAMAREVQLRLLPPFKPKHTRAEFAARFLPARTLGGDLYDFVPYDANRTAIVLGDVSGKAAPAALYAALVSGIMRSEATAHLSPSEMLKTLNDSLQERRVDSQYVTMLYSVWNDENQTLQISNAGSVQPLFCREGEVETIQAEGFPLGMFPSVKYEEFTLSTQPGDSLIFFSDGIADAQNAEGDMFGNERLTAVVKKHQHKSASKIAEAIFNEVGKFQKGVERFDDETVVVLRVL</sequence>
<dbReference type="SMART" id="SM00331">
    <property type="entry name" value="PP2C_SIG"/>
    <property type="match status" value="1"/>
</dbReference>
<name>A0A7G8BQR1_9BACT</name>
<dbReference type="Pfam" id="PF07228">
    <property type="entry name" value="SpoIIE"/>
    <property type="match status" value="1"/>
</dbReference>
<proteinExistence type="predicted"/>
<dbReference type="AlphaFoldDB" id="A0A7G8BQR1"/>
<reference evidence="4 5" key="1">
    <citation type="submission" date="2020-08" db="EMBL/GenBank/DDBJ databases">
        <title>Edaphobacter telluris sp. nov. and Acidobacterium dinghuensis sp. nov., two acidobacteria isolated from forest soil.</title>
        <authorList>
            <person name="Fu J."/>
            <person name="Qiu L."/>
        </authorList>
    </citation>
    <scope>NUCLEOTIDE SEQUENCE [LARGE SCALE GENOMIC DNA]</scope>
    <source>
        <strain evidence="4">4Y35</strain>
    </source>
</reference>
<dbReference type="InterPro" id="IPR029016">
    <property type="entry name" value="GAF-like_dom_sf"/>
</dbReference>
<dbReference type="Gene3D" id="3.60.40.10">
    <property type="entry name" value="PPM-type phosphatase domain"/>
    <property type="match status" value="1"/>
</dbReference>